<dbReference type="Gene3D" id="2.20.25.110">
    <property type="entry name" value="S-adenosyl-L-methionine-dependent methyltransferases"/>
    <property type="match status" value="1"/>
</dbReference>
<dbReference type="SUPFAM" id="SSF53335">
    <property type="entry name" value="S-adenosyl-L-methionine-dependent methyltransferases"/>
    <property type="match status" value="1"/>
</dbReference>
<evidence type="ECO:0000256" key="1">
    <source>
        <dbReference type="ARBA" id="ARBA00022679"/>
    </source>
</evidence>
<keyword evidence="1 3" id="KW-0808">Transferase</keyword>
<gene>
    <name evidence="3" type="ordered locus">Ctha_2418</name>
</gene>
<evidence type="ECO:0000313" key="3">
    <source>
        <dbReference type="EMBL" id="ACF14867.1"/>
    </source>
</evidence>
<dbReference type="AlphaFoldDB" id="B3QX57"/>
<dbReference type="Proteomes" id="UP000001208">
    <property type="component" value="Chromosome"/>
</dbReference>
<dbReference type="InterPro" id="IPR029063">
    <property type="entry name" value="SAM-dependent_MTases_sf"/>
</dbReference>
<dbReference type="eggNOG" id="COG2226">
    <property type="taxonomic scope" value="Bacteria"/>
</dbReference>
<keyword evidence="3" id="KW-0489">Methyltransferase</keyword>
<organism evidence="3 4">
    <name type="scientific">Chloroherpeton thalassium (strain ATCC 35110 / GB-78)</name>
    <dbReference type="NCBI Taxonomy" id="517418"/>
    <lineage>
        <taxon>Bacteria</taxon>
        <taxon>Pseudomonadati</taxon>
        <taxon>Chlorobiota</taxon>
        <taxon>Chlorobiia</taxon>
        <taxon>Chlorobiales</taxon>
        <taxon>Chloroherpetonaceae</taxon>
        <taxon>Chloroherpeton</taxon>
    </lineage>
</organism>
<dbReference type="KEGG" id="cts:Ctha_2418"/>
<keyword evidence="4" id="KW-1185">Reference proteome</keyword>
<reference evidence="3 4" key="1">
    <citation type="submission" date="2008-06" db="EMBL/GenBank/DDBJ databases">
        <title>Complete sequence of Chloroherpeton thalassium ATCC 35110.</title>
        <authorList>
            <consortium name="US DOE Joint Genome Institute"/>
            <person name="Lucas S."/>
            <person name="Copeland A."/>
            <person name="Lapidus A."/>
            <person name="Glavina del Rio T."/>
            <person name="Dalin E."/>
            <person name="Tice H."/>
            <person name="Bruce D."/>
            <person name="Goodwin L."/>
            <person name="Pitluck S."/>
            <person name="Schmutz J."/>
            <person name="Larimer F."/>
            <person name="Land M."/>
            <person name="Hauser L."/>
            <person name="Kyrpides N."/>
            <person name="Mikhailova N."/>
            <person name="Liu Z."/>
            <person name="Li T."/>
            <person name="Zhao F."/>
            <person name="Overmann J."/>
            <person name="Bryant D.A."/>
            <person name="Richardson P."/>
        </authorList>
    </citation>
    <scope>NUCLEOTIDE SEQUENCE [LARGE SCALE GENOMIC DNA]</scope>
    <source>
        <strain evidence="4">ATCC 35110 / GB-78</strain>
    </source>
</reference>
<dbReference type="InterPro" id="IPR041698">
    <property type="entry name" value="Methyltransf_25"/>
</dbReference>
<dbReference type="EMBL" id="CP001100">
    <property type="protein sequence ID" value="ACF14867.1"/>
    <property type="molecule type" value="Genomic_DNA"/>
</dbReference>
<dbReference type="OrthoDB" id="9789123at2"/>
<evidence type="ECO:0000313" key="4">
    <source>
        <dbReference type="Proteomes" id="UP000001208"/>
    </source>
</evidence>
<dbReference type="CDD" id="cd02440">
    <property type="entry name" value="AdoMet_MTases"/>
    <property type="match status" value="1"/>
</dbReference>
<name>B3QX57_CHLT3</name>
<dbReference type="Pfam" id="PF13649">
    <property type="entry name" value="Methyltransf_25"/>
    <property type="match status" value="1"/>
</dbReference>
<sequence length="266" mass="30476">MQQTIAQTTSTNWFVSWFNSPTYLKLYQHRSKSEAVKTVNTILEVTGLSRALHASLFPLSALDIACGAGRHAIELAAHGFAVTANDLSSFLLNEARQAAQKSGTQLHFTGCDMRDIDYIDNFHLIVQLFTSFGYFENLEDDRHVLRKIYLALKENGWYVLDFLNKDYIEANLNPKSVKEFDAVTVTEERAIRNNRVEKRITIDDEGEQFSFMESVRLYSRAELEEMLISTGFSVEYVLGDYDGSLFHPEKSKRLIFFAKKKQSDIK</sequence>
<feature type="domain" description="Methyltransferase" evidence="2">
    <location>
        <begin position="62"/>
        <end position="156"/>
    </location>
</feature>
<dbReference type="Gene3D" id="3.40.50.150">
    <property type="entry name" value="Vaccinia Virus protein VP39"/>
    <property type="match status" value="1"/>
</dbReference>
<dbReference type="STRING" id="517418.Ctha_2418"/>
<dbReference type="GO" id="GO:0008168">
    <property type="term" value="F:methyltransferase activity"/>
    <property type="evidence" value="ECO:0007669"/>
    <property type="project" value="UniProtKB-KW"/>
</dbReference>
<evidence type="ECO:0000259" key="2">
    <source>
        <dbReference type="Pfam" id="PF13649"/>
    </source>
</evidence>
<accession>B3QX57</accession>
<dbReference type="RefSeq" id="WP_012500949.1">
    <property type="nucleotide sequence ID" value="NC_011026.1"/>
</dbReference>
<protein>
    <submittedName>
        <fullName evidence="3">Methyltransferase type 11</fullName>
    </submittedName>
</protein>
<dbReference type="GO" id="GO:0032259">
    <property type="term" value="P:methylation"/>
    <property type="evidence" value="ECO:0007669"/>
    <property type="project" value="UniProtKB-KW"/>
</dbReference>
<dbReference type="PANTHER" id="PTHR43861">
    <property type="entry name" value="TRANS-ACONITATE 2-METHYLTRANSFERASE-RELATED"/>
    <property type="match status" value="1"/>
</dbReference>
<dbReference type="HOGENOM" id="CLU_069129_1_2_10"/>
<proteinExistence type="predicted"/>